<dbReference type="Pfam" id="PF00389">
    <property type="entry name" value="2-Hacid_dh"/>
    <property type="match status" value="1"/>
</dbReference>
<dbReference type="Pfam" id="PF02826">
    <property type="entry name" value="2-Hacid_dh_C"/>
    <property type="match status" value="1"/>
</dbReference>
<dbReference type="Proteomes" id="UP000280417">
    <property type="component" value="Unassembled WGS sequence"/>
</dbReference>
<keyword evidence="3" id="KW-0520">NAD</keyword>
<dbReference type="SUPFAM" id="SSF52283">
    <property type="entry name" value="Formate/glycerate dehydrogenase catalytic domain-like"/>
    <property type="match status" value="1"/>
</dbReference>
<comment type="similarity">
    <text evidence="1 4">Belongs to the D-isomer specific 2-hydroxyacid dehydrogenase family.</text>
</comment>
<dbReference type="PROSITE" id="PS00671">
    <property type="entry name" value="D_2_HYDROXYACID_DH_3"/>
    <property type="match status" value="1"/>
</dbReference>
<dbReference type="PANTHER" id="PTHR43761:SF1">
    <property type="entry name" value="D-ISOMER SPECIFIC 2-HYDROXYACID DEHYDROGENASE CATALYTIC DOMAIN-CONTAINING PROTEIN-RELATED"/>
    <property type="match status" value="1"/>
</dbReference>
<dbReference type="PROSITE" id="PS00065">
    <property type="entry name" value="D_2_HYDROXYACID_DH_1"/>
    <property type="match status" value="1"/>
</dbReference>
<protein>
    <recommendedName>
        <fullName evidence="9">Glycerate dehydrogenase</fullName>
    </recommendedName>
</protein>
<dbReference type="InterPro" id="IPR006139">
    <property type="entry name" value="D-isomer_2_OHA_DH_cat_dom"/>
</dbReference>
<keyword evidence="2 4" id="KW-0560">Oxidoreductase</keyword>
<evidence type="ECO:0008006" key="9">
    <source>
        <dbReference type="Google" id="ProtNLM"/>
    </source>
</evidence>
<dbReference type="InterPro" id="IPR006140">
    <property type="entry name" value="D-isomer_DH_NAD-bd"/>
</dbReference>
<dbReference type="InterPro" id="IPR050418">
    <property type="entry name" value="D-iso_2-hydroxyacid_DH_PdxB"/>
</dbReference>
<evidence type="ECO:0000259" key="5">
    <source>
        <dbReference type="Pfam" id="PF00389"/>
    </source>
</evidence>
<sequence length="289" mass="31986">MSELRIVFLDENTVMLDDDIDLSEIKKLGNYEGYRLLPDDDPVPYCKEAEVVILNKVKIGEKHFKQLPLLRLICEAATGYDNIDIEGAKKHGIHVANVAGYATNSVVQLIFSMILAFSQKLIEYNQEVKSGEWQRSKTFGILKYHTFELAGKTIGIIGFGNIGRKVADVAESFGMKVMPYDVKKLEESVYRDYSLDEIVSKADVVVVTCPLTEKTRNLIDMGVLKKMKNSAILINTARGGIVNEKDLAEALNRGIIAGAGVDTLSKEPPVDGNPLLEDVKNLIITPHCA</sequence>
<dbReference type="SUPFAM" id="SSF51735">
    <property type="entry name" value="NAD(P)-binding Rossmann-fold domains"/>
    <property type="match status" value="1"/>
</dbReference>
<organism evidence="7 8">
    <name type="scientific">Aerophobetes bacterium</name>
    <dbReference type="NCBI Taxonomy" id="2030807"/>
    <lineage>
        <taxon>Bacteria</taxon>
        <taxon>Candidatus Aerophobota</taxon>
    </lineage>
</organism>
<dbReference type="Gene3D" id="3.40.50.720">
    <property type="entry name" value="NAD(P)-binding Rossmann-like Domain"/>
    <property type="match status" value="2"/>
</dbReference>
<dbReference type="FunFam" id="3.40.50.720:FF:000203">
    <property type="entry name" value="D-3-phosphoglycerate dehydrogenase (SerA)"/>
    <property type="match status" value="1"/>
</dbReference>
<dbReference type="InterPro" id="IPR029752">
    <property type="entry name" value="D-isomer_DH_CS1"/>
</dbReference>
<gene>
    <name evidence="7" type="ORF">DRJ04_09440</name>
</gene>
<dbReference type="EMBL" id="QMQA01000336">
    <property type="protein sequence ID" value="RLE10098.1"/>
    <property type="molecule type" value="Genomic_DNA"/>
</dbReference>
<evidence type="ECO:0000256" key="3">
    <source>
        <dbReference type="ARBA" id="ARBA00023027"/>
    </source>
</evidence>
<feature type="non-terminal residue" evidence="7">
    <location>
        <position position="289"/>
    </location>
</feature>
<dbReference type="InterPro" id="IPR036291">
    <property type="entry name" value="NAD(P)-bd_dom_sf"/>
</dbReference>
<accession>A0A662D8A0</accession>
<evidence type="ECO:0000259" key="6">
    <source>
        <dbReference type="Pfam" id="PF02826"/>
    </source>
</evidence>
<evidence type="ECO:0000256" key="2">
    <source>
        <dbReference type="ARBA" id="ARBA00023002"/>
    </source>
</evidence>
<evidence type="ECO:0000313" key="8">
    <source>
        <dbReference type="Proteomes" id="UP000280417"/>
    </source>
</evidence>
<feature type="domain" description="D-isomer specific 2-hydroxyacid dehydrogenase NAD-binding" evidence="6">
    <location>
        <begin position="111"/>
        <end position="289"/>
    </location>
</feature>
<dbReference type="AlphaFoldDB" id="A0A662D8A0"/>
<proteinExistence type="inferred from homology"/>
<evidence type="ECO:0000256" key="1">
    <source>
        <dbReference type="ARBA" id="ARBA00005854"/>
    </source>
</evidence>
<comment type="caution">
    <text evidence="7">The sequence shown here is derived from an EMBL/GenBank/DDBJ whole genome shotgun (WGS) entry which is preliminary data.</text>
</comment>
<reference evidence="7 8" key="1">
    <citation type="submission" date="2018-06" db="EMBL/GenBank/DDBJ databases">
        <title>Extensive metabolic versatility and redundancy in microbially diverse, dynamic hydrothermal sediments.</title>
        <authorList>
            <person name="Dombrowski N."/>
            <person name="Teske A."/>
            <person name="Baker B.J."/>
        </authorList>
    </citation>
    <scope>NUCLEOTIDE SEQUENCE [LARGE SCALE GENOMIC DNA]</scope>
    <source>
        <strain evidence="7">B3_G15</strain>
    </source>
</reference>
<dbReference type="InterPro" id="IPR029753">
    <property type="entry name" value="D-isomer_DH_CS"/>
</dbReference>
<feature type="domain" description="D-isomer specific 2-hydroxyacid dehydrogenase catalytic" evidence="5">
    <location>
        <begin position="26"/>
        <end position="109"/>
    </location>
</feature>
<dbReference type="PANTHER" id="PTHR43761">
    <property type="entry name" value="D-ISOMER SPECIFIC 2-HYDROXYACID DEHYDROGENASE FAMILY PROTEIN (AFU_ORTHOLOGUE AFUA_1G13630)"/>
    <property type="match status" value="1"/>
</dbReference>
<evidence type="ECO:0000313" key="7">
    <source>
        <dbReference type="EMBL" id="RLE10098.1"/>
    </source>
</evidence>
<dbReference type="GO" id="GO:0051287">
    <property type="term" value="F:NAD binding"/>
    <property type="evidence" value="ECO:0007669"/>
    <property type="project" value="InterPro"/>
</dbReference>
<name>A0A662D8A0_UNCAE</name>
<dbReference type="GO" id="GO:0016616">
    <property type="term" value="F:oxidoreductase activity, acting on the CH-OH group of donors, NAD or NADP as acceptor"/>
    <property type="evidence" value="ECO:0007669"/>
    <property type="project" value="InterPro"/>
</dbReference>
<evidence type="ECO:0000256" key="4">
    <source>
        <dbReference type="RuleBase" id="RU003719"/>
    </source>
</evidence>